<evidence type="ECO:0000256" key="1">
    <source>
        <dbReference type="SAM" id="Phobius"/>
    </source>
</evidence>
<feature type="transmembrane region" description="Helical" evidence="1">
    <location>
        <begin position="6"/>
        <end position="29"/>
    </location>
</feature>
<evidence type="ECO:0000313" key="2">
    <source>
        <dbReference type="EMBL" id="ALK03388.1"/>
    </source>
</evidence>
<gene>
    <name evidence="2" type="primary">ATP8</name>
</gene>
<accession>A0A0S1F5P2</accession>
<keyword evidence="2" id="KW-0496">Mitochondrion</keyword>
<dbReference type="EMBL" id="KR297250">
    <property type="protein sequence ID" value="ALK03388.1"/>
    <property type="molecule type" value="Genomic_DNA"/>
</dbReference>
<proteinExistence type="predicted"/>
<keyword evidence="1" id="KW-0812">Transmembrane</keyword>
<reference evidence="2" key="1">
    <citation type="journal article" date="2016" name="Zool. Scr.">
        <title>Mitogenomics of Vetigastropoda: insights into the evolution of pallial symmetry.</title>
        <authorList>
            <person name="Uribe J.E."/>
            <person name="Kano Y."/>
            <person name="Templado J."/>
            <person name="Zardoya R."/>
        </authorList>
    </citation>
    <scope>NUCLEOTIDE SEQUENCE</scope>
</reference>
<sequence length="74" mass="8443">MPQLSPINWLFLFVMFWSVISLATCLLWWMMIVKFSFISSSETGMEDGNKGSFWMFYNEEGSSEVTSGLGLNKG</sequence>
<dbReference type="AlphaFoldDB" id="A0A0S1F5P2"/>
<name>A0A0S1F5P2_9VEST</name>
<organism evidence="2">
    <name type="scientific">Lepetodrilus schrolli</name>
    <dbReference type="NCBI Taxonomy" id="205510"/>
    <lineage>
        <taxon>Eukaryota</taxon>
        <taxon>Metazoa</taxon>
        <taxon>Spiralia</taxon>
        <taxon>Lophotrochozoa</taxon>
        <taxon>Mollusca</taxon>
        <taxon>Gastropoda</taxon>
        <taxon>Vetigastropoda</taxon>
        <taxon>Lepetellida</taxon>
        <taxon>Lepetodriloidea</taxon>
        <taxon>Lepetodrilidae</taxon>
        <taxon>Lepetodrilus</taxon>
    </lineage>
</organism>
<geneLocation type="mitochondrion" evidence="2"/>
<keyword evidence="1" id="KW-1133">Transmembrane helix</keyword>
<keyword evidence="1" id="KW-0472">Membrane</keyword>
<protein>
    <submittedName>
        <fullName evidence="2">ATP synthase F0 subunit 8</fullName>
    </submittedName>
</protein>